<dbReference type="GO" id="GO:0019172">
    <property type="term" value="F:glyoxalase III activity"/>
    <property type="evidence" value="ECO:0007669"/>
    <property type="project" value="TreeGrafter"/>
</dbReference>
<dbReference type="EMBL" id="JAWDGP010000666">
    <property type="protein sequence ID" value="KAK3798538.1"/>
    <property type="molecule type" value="Genomic_DNA"/>
</dbReference>
<keyword evidence="6" id="KW-1185">Reference proteome</keyword>
<dbReference type="PANTHER" id="PTHR48094:SF11">
    <property type="entry name" value="GLUTATHIONE-INDEPENDENT GLYOXALASE HSP31-RELATED"/>
    <property type="match status" value="1"/>
</dbReference>
<protein>
    <recommendedName>
        <fullName evidence="4">DJ-1/PfpI domain-containing protein</fullName>
    </recommendedName>
</protein>
<accession>A0AAE1EA73</accession>
<dbReference type="AlphaFoldDB" id="A0AAE1EA73"/>
<evidence type="ECO:0000256" key="1">
    <source>
        <dbReference type="ARBA" id="ARBA00023016"/>
    </source>
</evidence>
<gene>
    <name evidence="5" type="ORF">RRG08_001300</name>
</gene>
<proteinExistence type="inferred from homology"/>
<evidence type="ECO:0000256" key="3">
    <source>
        <dbReference type="ARBA" id="ARBA00038493"/>
    </source>
</evidence>
<dbReference type="Gene3D" id="3.40.50.880">
    <property type="match status" value="1"/>
</dbReference>
<dbReference type="Proteomes" id="UP001283361">
    <property type="component" value="Unassembled WGS sequence"/>
</dbReference>
<evidence type="ECO:0000313" key="5">
    <source>
        <dbReference type="EMBL" id="KAK3798538.1"/>
    </source>
</evidence>
<keyword evidence="2" id="KW-0456">Lyase</keyword>
<feature type="domain" description="DJ-1/PfpI" evidence="4">
    <location>
        <begin position="28"/>
        <end position="222"/>
    </location>
</feature>
<name>A0AAE1EA73_9GAST</name>
<dbReference type="SUPFAM" id="SSF52317">
    <property type="entry name" value="Class I glutamine amidotransferase-like"/>
    <property type="match status" value="1"/>
</dbReference>
<dbReference type="GO" id="GO:0019243">
    <property type="term" value="P:methylglyoxal catabolic process to D-lactate via S-lactoyl-glutathione"/>
    <property type="evidence" value="ECO:0007669"/>
    <property type="project" value="TreeGrafter"/>
</dbReference>
<evidence type="ECO:0000313" key="6">
    <source>
        <dbReference type="Proteomes" id="UP001283361"/>
    </source>
</evidence>
<evidence type="ECO:0000259" key="4">
    <source>
        <dbReference type="Pfam" id="PF01965"/>
    </source>
</evidence>
<reference evidence="5" key="1">
    <citation type="journal article" date="2023" name="G3 (Bethesda)">
        <title>A reference genome for the long-term kleptoplast-retaining sea slug Elysia crispata morphotype clarki.</title>
        <authorList>
            <person name="Eastman K.E."/>
            <person name="Pendleton A.L."/>
            <person name="Shaikh M.A."/>
            <person name="Suttiyut T."/>
            <person name="Ogas R."/>
            <person name="Tomko P."/>
            <person name="Gavelis G."/>
            <person name="Widhalm J.R."/>
            <person name="Wisecaver J.H."/>
        </authorList>
    </citation>
    <scope>NUCLEOTIDE SEQUENCE</scope>
    <source>
        <strain evidence="5">ECLA1</strain>
    </source>
</reference>
<dbReference type="InterPro" id="IPR029062">
    <property type="entry name" value="Class_I_gatase-like"/>
</dbReference>
<comment type="similarity">
    <text evidence="3">Belongs to the peptidase C56 family. HSP31-like subfamily.</text>
</comment>
<dbReference type="Pfam" id="PF01965">
    <property type="entry name" value="DJ-1_PfpI"/>
    <property type="match status" value="1"/>
</dbReference>
<keyword evidence="1" id="KW-0346">Stress response</keyword>
<dbReference type="InterPro" id="IPR050325">
    <property type="entry name" value="Prot/Nucl_acid_deglycase"/>
</dbReference>
<organism evidence="5 6">
    <name type="scientific">Elysia crispata</name>
    <name type="common">lettuce slug</name>
    <dbReference type="NCBI Taxonomy" id="231223"/>
    <lineage>
        <taxon>Eukaryota</taxon>
        <taxon>Metazoa</taxon>
        <taxon>Spiralia</taxon>
        <taxon>Lophotrochozoa</taxon>
        <taxon>Mollusca</taxon>
        <taxon>Gastropoda</taxon>
        <taxon>Heterobranchia</taxon>
        <taxon>Euthyneura</taxon>
        <taxon>Panpulmonata</taxon>
        <taxon>Sacoglossa</taxon>
        <taxon>Placobranchoidea</taxon>
        <taxon>Plakobranchidae</taxon>
        <taxon>Elysia</taxon>
    </lineage>
</organism>
<evidence type="ECO:0000256" key="2">
    <source>
        <dbReference type="ARBA" id="ARBA00023239"/>
    </source>
</evidence>
<comment type="caution">
    <text evidence="5">The sequence shown here is derived from an EMBL/GenBank/DDBJ whole genome shotgun (WGS) entry which is preliminary data.</text>
</comment>
<dbReference type="GO" id="GO:0005737">
    <property type="term" value="C:cytoplasm"/>
    <property type="evidence" value="ECO:0007669"/>
    <property type="project" value="TreeGrafter"/>
</dbReference>
<dbReference type="CDD" id="cd03141">
    <property type="entry name" value="GATase1_Hsp31_like"/>
    <property type="match status" value="1"/>
</dbReference>
<dbReference type="InterPro" id="IPR002818">
    <property type="entry name" value="DJ-1/PfpI"/>
</dbReference>
<dbReference type="PANTHER" id="PTHR48094">
    <property type="entry name" value="PROTEIN/NUCLEIC ACID DEGLYCASE DJ-1-RELATED"/>
    <property type="match status" value="1"/>
</dbReference>
<sequence length="226" mass="23822">MAKKILVILTSADKMGDTGKPTGWYLPELAHPYKDLVDAGFVMESISPKGGKAPVDPGSVEAYKDDPTCQWFQKDAKAQALVDNTKTASQIKPSDYAAVLYPGGHGPMFDLASDSSIANITAEVFNKGGVVAAVCHGPAGLVPVQINGQPIVKGRKITAFSNAEEDAVQLSSSMPFMLETKLIEQGGQFTAAPLWEKHVVIDGKLVTGQNPNSGEGVGKAIIQLLS</sequence>